<name>A0ABV9JM14_9GAMM</name>
<evidence type="ECO:0000313" key="2">
    <source>
        <dbReference type="Proteomes" id="UP001595962"/>
    </source>
</evidence>
<dbReference type="RefSeq" id="WP_377333696.1">
    <property type="nucleotide sequence ID" value="NZ_JBHSGB010000009.1"/>
</dbReference>
<sequence>MTSQAYPNLPSFDELLQLANKAPQQLELLQQKLNLELLEAQSSAENRLAMERLLFRMNARHRHCAAPLVRLQRTYELMLGHINLMQQQLELLSSTPASGKSSAAILEFPHKKLFSDWEK</sequence>
<dbReference type="InterPro" id="IPR021482">
    <property type="entry name" value="DUF3135"/>
</dbReference>
<proteinExistence type="predicted"/>
<reference evidence="2" key="1">
    <citation type="journal article" date="2019" name="Int. J. Syst. Evol. Microbiol.">
        <title>The Global Catalogue of Microorganisms (GCM) 10K type strain sequencing project: providing services to taxonomists for standard genome sequencing and annotation.</title>
        <authorList>
            <consortium name="The Broad Institute Genomics Platform"/>
            <consortium name="The Broad Institute Genome Sequencing Center for Infectious Disease"/>
            <person name="Wu L."/>
            <person name="Ma J."/>
        </authorList>
    </citation>
    <scope>NUCLEOTIDE SEQUENCE [LARGE SCALE GENOMIC DNA]</scope>
    <source>
        <strain evidence="2">DT28</strain>
    </source>
</reference>
<dbReference type="EMBL" id="JBHSGB010000009">
    <property type="protein sequence ID" value="MFC4655255.1"/>
    <property type="molecule type" value="Genomic_DNA"/>
</dbReference>
<evidence type="ECO:0000313" key="1">
    <source>
        <dbReference type="EMBL" id="MFC4655255.1"/>
    </source>
</evidence>
<gene>
    <name evidence="1" type="ORF">ACFO3I_09555</name>
</gene>
<dbReference type="Proteomes" id="UP001595962">
    <property type="component" value="Unassembled WGS sequence"/>
</dbReference>
<keyword evidence="2" id="KW-1185">Reference proteome</keyword>
<protein>
    <submittedName>
        <fullName evidence="1">DUF3135 domain-containing protein</fullName>
    </submittedName>
</protein>
<accession>A0ABV9JM14</accession>
<organism evidence="1 2">
    <name type="scientific">Rheinheimera marina</name>
    <dbReference type="NCBI Taxonomy" id="1774958"/>
    <lineage>
        <taxon>Bacteria</taxon>
        <taxon>Pseudomonadati</taxon>
        <taxon>Pseudomonadota</taxon>
        <taxon>Gammaproteobacteria</taxon>
        <taxon>Chromatiales</taxon>
        <taxon>Chromatiaceae</taxon>
        <taxon>Rheinheimera</taxon>
    </lineage>
</organism>
<comment type="caution">
    <text evidence="1">The sequence shown here is derived from an EMBL/GenBank/DDBJ whole genome shotgun (WGS) entry which is preliminary data.</text>
</comment>
<dbReference type="Pfam" id="PF11333">
    <property type="entry name" value="DUF3135"/>
    <property type="match status" value="1"/>
</dbReference>